<evidence type="ECO:0000256" key="2">
    <source>
        <dbReference type="ARBA" id="ARBA00005592"/>
    </source>
</evidence>
<dbReference type="PANTHER" id="PTHR33191:SF74">
    <property type="entry name" value="RIPENING RELATED PROTEIN FAMILY"/>
    <property type="match status" value="1"/>
</dbReference>
<comment type="similarity">
    <text evidence="2">Belongs to the kiwellin family.</text>
</comment>
<accession>A0ABR0CPA0</accession>
<feature type="chain" id="PRO_5045031328" description="Ripening-related protein 1" evidence="5">
    <location>
        <begin position="25"/>
        <end position="191"/>
    </location>
</feature>
<dbReference type="Gene3D" id="2.40.40.10">
    <property type="entry name" value="RlpA-like domain"/>
    <property type="match status" value="1"/>
</dbReference>
<dbReference type="CDD" id="cd22270">
    <property type="entry name" value="DPBB_kiwellin-like"/>
    <property type="match status" value="1"/>
</dbReference>
<dbReference type="Proteomes" id="UP001291926">
    <property type="component" value="Unassembled WGS sequence"/>
</dbReference>
<gene>
    <name evidence="6" type="ORF">RD792_014416</name>
    <name evidence="7" type="ORF">RD792_014418</name>
</gene>
<reference evidence="6" key="2">
    <citation type="submission" date="2023-12" db="EMBL/GenBank/DDBJ databases">
        <authorList>
            <person name="Ostevik K."/>
            <person name="Alabady M."/>
            <person name="Zhang M."/>
            <person name="Rausher M."/>
        </authorList>
    </citation>
    <scope>NUCLEOTIDE SEQUENCE</scope>
    <source>
        <strain evidence="6">DNT005</strain>
        <tissue evidence="6">Whole leaf</tissue>
    </source>
</reference>
<evidence type="ECO:0008006" key="9">
    <source>
        <dbReference type="Google" id="ProtNLM"/>
    </source>
</evidence>
<keyword evidence="3" id="KW-0964">Secreted</keyword>
<dbReference type="EMBL" id="JAYDYQ010002687">
    <property type="protein sequence ID" value="KAK4478911.1"/>
    <property type="molecule type" value="Genomic_DNA"/>
</dbReference>
<dbReference type="EMBL" id="JAYDYQ010002687">
    <property type="protein sequence ID" value="KAK4478909.1"/>
    <property type="molecule type" value="Genomic_DNA"/>
</dbReference>
<dbReference type="PANTHER" id="PTHR33191">
    <property type="entry name" value="RIPENING-RELATED PROTEIN 2-RELATED"/>
    <property type="match status" value="1"/>
</dbReference>
<keyword evidence="8" id="KW-1185">Reference proteome</keyword>
<evidence type="ECO:0000256" key="5">
    <source>
        <dbReference type="SAM" id="SignalP"/>
    </source>
</evidence>
<comment type="caution">
    <text evidence="6">The sequence shown here is derived from an EMBL/GenBank/DDBJ whole genome shotgun (WGS) entry which is preliminary data.</text>
</comment>
<evidence type="ECO:0000313" key="6">
    <source>
        <dbReference type="EMBL" id="KAK4478909.1"/>
    </source>
</evidence>
<keyword evidence="4 5" id="KW-0732">Signal</keyword>
<evidence type="ECO:0000256" key="1">
    <source>
        <dbReference type="ARBA" id="ARBA00004613"/>
    </source>
</evidence>
<proteinExistence type="inferred from homology"/>
<dbReference type="InterPro" id="IPR036908">
    <property type="entry name" value="RlpA-like_sf"/>
</dbReference>
<reference evidence="6 8" key="1">
    <citation type="journal article" date="2023" name="bioRxiv">
        <title>Genome report: Whole genome sequence and annotation of Penstemon davidsonii.</title>
        <authorList>
            <person name="Ostevik K.L."/>
            <person name="Alabady M."/>
            <person name="Zhang M."/>
            <person name="Rausher M.D."/>
        </authorList>
    </citation>
    <scope>NUCLEOTIDE SEQUENCE [LARGE SCALE GENOMIC DNA]</scope>
    <source>
        <strain evidence="6">DNT005</strain>
        <tissue evidence="6">Whole leaf</tissue>
    </source>
</reference>
<evidence type="ECO:0000256" key="4">
    <source>
        <dbReference type="ARBA" id="ARBA00022729"/>
    </source>
</evidence>
<sequence>MGFPINQILALLIILTIFSSTTTSEKCNPSGKIRGKKPPKDKCNKQNDSECCKAGKLYDKYDCSPQVSRRTKAVLTLNSFQKGGDGGGASECDGKFHSDKTKVVALSTGWLRLNDHLKRCNKTVTIVGNGRRVKARVVDECDSTMGCDEEHDYQPPCQNNIVDASPAVWKALKVKKDDWGYMEVFWFDGGA</sequence>
<dbReference type="InterPro" id="IPR039271">
    <property type="entry name" value="Kiwellin-like"/>
</dbReference>
<dbReference type="SUPFAM" id="SSF50685">
    <property type="entry name" value="Barwin-like endoglucanases"/>
    <property type="match status" value="1"/>
</dbReference>
<protein>
    <recommendedName>
        <fullName evidence="9">Ripening-related protein 1</fullName>
    </recommendedName>
</protein>
<evidence type="ECO:0000256" key="3">
    <source>
        <dbReference type="ARBA" id="ARBA00022525"/>
    </source>
</evidence>
<dbReference type="Pfam" id="PF24300">
    <property type="entry name" value="KWL1"/>
    <property type="match status" value="1"/>
</dbReference>
<organism evidence="6 8">
    <name type="scientific">Penstemon davidsonii</name>
    <dbReference type="NCBI Taxonomy" id="160366"/>
    <lineage>
        <taxon>Eukaryota</taxon>
        <taxon>Viridiplantae</taxon>
        <taxon>Streptophyta</taxon>
        <taxon>Embryophyta</taxon>
        <taxon>Tracheophyta</taxon>
        <taxon>Spermatophyta</taxon>
        <taxon>Magnoliopsida</taxon>
        <taxon>eudicotyledons</taxon>
        <taxon>Gunneridae</taxon>
        <taxon>Pentapetalae</taxon>
        <taxon>asterids</taxon>
        <taxon>lamiids</taxon>
        <taxon>Lamiales</taxon>
        <taxon>Plantaginaceae</taxon>
        <taxon>Cheloneae</taxon>
        <taxon>Penstemon</taxon>
    </lineage>
</organism>
<evidence type="ECO:0000313" key="7">
    <source>
        <dbReference type="EMBL" id="KAK4478911.1"/>
    </source>
</evidence>
<evidence type="ECO:0000313" key="8">
    <source>
        <dbReference type="Proteomes" id="UP001291926"/>
    </source>
</evidence>
<feature type="signal peptide" evidence="5">
    <location>
        <begin position="1"/>
        <end position="24"/>
    </location>
</feature>
<comment type="subcellular location">
    <subcellularLocation>
        <location evidence="1">Secreted</location>
    </subcellularLocation>
</comment>
<name>A0ABR0CPA0_9LAMI</name>